<dbReference type="AlphaFoldDB" id="A0A430BZ73"/>
<name>A0A430BZ73_SPHYA</name>
<evidence type="ECO:0000313" key="3">
    <source>
        <dbReference type="Proteomes" id="UP000287401"/>
    </source>
</evidence>
<accession>A0A430BZ73</accession>
<reference evidence="2 3" key="1">
    <citation type="submission" date="2018-07" db="EMBL/GenBank/DDBJ databases">
        <title>Genomic and Epidemiologic Investigation of an Indolent Hospital Outbreak.</title>
        <authorList>
            <person name="Johnson R.C."/>
            <person name="Deming C."/>
            <person name="Conlan S."/>
            <person name="Zellmer C.J."/>
            <person name="Michelin A.V."/>
            <person name="Lee-Lin S."/>
            <person name="Thomas P.J."/>
            <person name="Park M."/>
            <person name="Weingarten R.A."/>
            <person name="Less J."/>
            <person name="Dekker J.P."/>
            <person name="Frank K.M."/>
            <person name="Musser K.A."/>
            <person name="Mcquiston J.R."/>
            <person name="Henderson D.K."/>
            <person name="Lau A.F."/>
            <person name="Palmore T.N."/>
            <person name="Segre J.A."/>
        </authorList>
    </citation>
    <scope>NUCLEOTIDE SEQUENCE [LARGE SCALE GENOMIC DNA]</scope>
    <source>
        <strain evidence="2 3">SK-NIH.Env6_1116</strain>
    </source>
</reference>
<organism evidence="2 3">
    <name type="scientific">Sphingobium yanoikuyae</name>
    <name type="common">Sphingomonas yanoikuyae</name>
    <dbReference type="NCBI Taxonomy" id="13690"/>
    <lineage>
        <taxon>Bacteria</taxon>
        <taxon>Pseudomonadati</taxon>
        <taxon>Pseudomonadota</taxon>
        <taxon>Alphaproteobacteria</taxon>
        <taxon>Sphingomonadales</taxon>
        <taxon>Sphingomonadaceae</taxon>
        <taxon>Sphingobium</taxon>
    </lineage>
</organism>
<dbReference type="Proteomes" id="UP000287401">
    <property type="component" value="Unassembled WGS sequence"/>
</dbReference>
<dbReference type="InterPro" id="IPR053802">
    <property type="entry name" value="DUF6950"/>
</dbReference>
<evidence type="ECO:0000259" key="1">
    <source>
        <dbReference type="Pfam" id="PF22262"/>
    </source>
</evidence>
<dbReference type="EMBL" id="QRAL01000006">
    <property type="protein sequence ID" value="RSU58003.1"/>
    <property type="molecule type" value="Genomic_DNA"/>
</dbReference>
<evidence type="ECO:0000313" key="2">
    <source>
        <dbReference type="EMBL" id="RSU58003.1"/>
    </source>
</evidence>
<protein>
    <recommendedName>
        <fullName evidence="1">DUF6950 domain-containing protein</fullName>
    </recommendedName>
</protein>
<dbReference type="Pfam" id="PF22262">
    <property type="entry name" value="DUF6950"/>
    <property type="match status" value="1"/>
</dbReference>
<gene>
    <name evidence="2" type="ORF">DAH51_07095</name>
</gene>
<comment type="caution">
    <text evidence="2">The sequence shown here is derived from an EMBL/GenBank/DDBJ whole genome shotgun (WGS) entry which is preliminary data.</text>
</comment>
<proteinExistence type="predicted"/>
<feature type="domain" description="DUF6950" evidence="1">
    <location>
        <begin position="4"/>
        <end position="129"/>
    </location>
</feature>
<dbReference type="RefSeq" id="WP_125997803.1">
    <property type="nucleotide sequence ID" value="NZ_QRAL01000006.1"/>
</dbReference>
<sequence length="133" mass="14386">MIDLGAWLLANGSRRHEHGVWDCCSFPAQWAMDNGLPDPMAHWRGAYSDSDGARALIRDAGSLTQLFRCGMEAAGIAERRGDVRQGDIGVIRIGDEEAGAIFTGKRWALLANRGFVATSIEPELVAAAWCIDG</sequence>